<dbReference type="SUPFAM" id="SSF51905">
    <property type="entry name" value="FAD/NAD(P)-binding domain"/>
    <property type="match status" value="1"/>
</dbReference>
<dbReference type="GO" id="GO:0016192">
    <property type="term" value="P:vesicle-mediated transport"/>
    <property type="evidence" value="ECO:0007669"/>
    <property type="project" value="TreeGrafter"/>
</dbReference>
<dbReference type="Gene3D" id="3.50.50.60">
    <property type="entry name" value="FAD/NAD(P)-binding domain"/>
    <property type="match status" value="1"/>
</dbReference>
<dbReference type="OrthoDB" id="9446342at2759"/>
<dbReference type="GO" id="GO:0005634">
    <property type="term" value="C:nucleus"/>
    <property type="evidence" value="ECO:0007669"/>
    <property type="project" value="TreeGrafter"/>
</dbReference>
<accession>S8D461</accession>
<organism evidence="3 4">
    <name type="scientific">Genlisea aurea</name>
    <dbReference type="NCBI Taxonomy" id="192259"/>
    <lineage>
        <taxon>Eukaryota</taxon>
        <taxon>Viridiplantae</taxon>
        <taxon>Streptophyta</taxon>
        <taxon>Embryophyta</taxon>
        <taxon>Tracheophyta</taxon>
        <taxon>Spermatophyta</taxon>
        <taxon>Magnoliopsida</taxon>
        <taxon>eudicotyledons</taxon>
        <taxon>Gunneridae</taxon>
        <taxon>Pentapetalae</taxon>
        <taxon>asterids</taxon>
        <taxon>lamiids</taxon>
        <taxon>Lamiales</taxon>
        <taxon>Lentibulariaceae</taxon>
        <taxon>Genlisea</taxon>
    </lineage>
</organism>
<dbReference type="InterPro" id="IPR018203">
    <property type="entry name" value="GDP_dissociation_inhibitor"/>
</dbReference>
<dbReference type="PANTHER" id="PTHR11787:SF4">
    <property type="entry name" value="CHM, RAB ESCORT PROTEIN 1"/>
    <property type="match status" value="1"/>
</dbReference>
<protein>
    <recommendedName>
        <fullName evidence="5">Rab proteins geranylgeranyltransferase component</fullName>
    </recommendedName>
</protein>
<comment type="similarity">
    <text evidence="1">Belongs to the Rab GDI family.</text>
</comment>
<feature type="region of interest" description="Disordered" evidence="2">
    <location>
        <begin position="481"/>
        <end position="504"/>
    </location>
</feature>
<gene>
    <name evidence="3" type="ORF">M569_00553</name>
</gene>
<name>S8D461_9LAMI</name>
<dbReference type="Gene3D" id="3.30.519.10">
    <property type="entry name" value="Guanine Nucleotide Dissociation Inhibitor, domain 2"/>
    <property type="match status" value="1"/>
</dbReference>
<dbReference type="SUPFAM" id="SSF54373">
    <property type="entry name" value="FAD-linked reductases, C-terminal domain"/>
    <property type="match status" value="1"/>
</dbReference>
<dbReference type="GO" id="GO:0005092">
    <property type="term" value="F:GDP-dissociation inhibitor activity"/>
    <property type="evidence" value="ECO:0007669"/>
    <property type="project" value="InterPro"/>
</dbReference>
<dbReference type="GO" id="GO:0007264">
    <property type="term" value="P:small GTPase-mediated signal transduction"/>
    <property type="evidence" value="ECO:0007669"/>
    <property type="project" value="InterPro"/>
</dbReference>
<evidence type="ECO:0008006" key="5">
    <source>
        <dbReference type="Google" id="ProtNLM"/>
    </source>
</evidence>
<dbReference type="Gene3D" id="1.10.405.10">
    <property type="entry name" value="Guanine Nucleotide Dissociation Inhibitor, domain 1"/>
    <property type="match status" value="1"/>
</dbReference>
<evidence type="ECO:0000256" key="2">
    <source>
        <dbReference type="SAM" id="MobiDB-lite"/>
    </source>
</evidence>
<evidence type="ECO:0000313" key="3">
    <source>
        <dbReference type="EMBL" id="EPS74200.1"/>
    </source>
</evidence>
<dbReference type="PANTHER" id="PTHR11787">
    <property type="entry name" value="RAB GDP-DISSOCIATION INHIBITOR"/>
    <property type="match status" value="1"/>
</dbReference>
<dbReference type="Pfam" id="PF00996">
    <property type="entry name" value="GDI"/>
    <property type="match status" value="2"/>
</dbReference>
<keyword evidence="4" id="KW-1185">Reference proteome</keyword>
<dbReference type="GO" id="GO:0005968">
    <property type="term" value="C:Rab-protein geranylgeranyltransferase complex"/>
    <property type="evidence" value="ECO:0007669"/>
    <property type="project" value="TreeGrafter"/>
</dbReference>
<proteinExistence type="inferred from homology"/>
<reference evidence="3 4" key="1">
    <citation type="journal article" date="2013" name="BMC Genomics">
        <title>The miniature genome of a carnivorous plant Genlisea aurea contains a low number of genes and short non-coding sequences.</title>
        <authorList>
            <person name="Leushkin E.V."/>
            <person name="Sutormin R.A."/>
            <person name="Nabieva E.R."/>
            <person name="Penin A.A."/>
            <person name="Kondrashov A.S."/>
            <person name="Logacheva M.D."/>
        </authorList>
    </citation>
    <scope>NUCLEOTIDE SEQUENCE [LARGE SCALE GENOMIC DNA]</scope>
</reference>
<dbReference type="InterPro" id="IPR036188">
    <property type="entry name" value="FAD/NAD-bd_sf"/>
</dbReference>
<evidence type="ECO:0000313" key="4">
    <source>
        <dbReference type="Proteomes" id="UP000015453"/>
    </source>
</evidence>
<sequence>MGDAGSSYPLVEPSNFDLIVVGTGIPESIIASAASAAGKKVIQLDPNQFYGHHYASLAIDGLVSFLRSQSRVLSHPINVSDDYSAVPLVNRPLYSELEINSYSSDPPIEDSGKFNLDLVGPRAFLCSDKMIDLILNTGVHNYMEFKSVEASFMSDVTGKLVYVPDSRSAIFKDRTLSLTEKNQLMKFFKLVQGHFSENAEDKISEEDLDSTFLEFLSKVGLSEKLKSFILYAIVQANYDQAATGICRDLIYTKTGIDRLARYHSSIGRFPNANSAMLYPMYGHVELPQAFCRRAAVKGGICGLGMATAAVLMDKDNGLYRGVQLASGQQIFSPQLILPPSLSITSHLSDAAHSREREKAKVARGICIARASIRPDTDNCVVFFPPRSLHPEQITCVRVLQLSSSMAVCPSGMFVSYLSTICDEDEEGKRLLNAAINALFFDDFSNCIGFATMPDEHLQYGELLDVTEKLFRKLYPDDEFVLSTTSDDDPTSGGDASSELDQINE</sequence>
<dbReference type="GO" id="GO:0005829">
    <property type="term" value="C:cytosol"/>
    <property type="evidence" value="ECO:0007669"/>
    <property type="project" value="TreeGrafter"/>
</dbReference>
<dbReference type="EMBL" id="AUSU01000146">
    <property type="protein sequence ID" value="EPS74200.1"/>
    <property type="molecule type" value="Genomic_DNA"/>
</dbReference>
<dbReference type="Proteomes" id="UP000015453">
    <property type="component" value="Unassembled WGS sequence"/>
</dbReference>
<dbReference type="PRINTS" id="PR00891">
    <property type="entry name" value="RABGDIREP"/>
</dbReference>
<evidence type="ECO:0000256" key="1">
    <source>
        <dbReference type="ARBA" id="ARBA00005593"/>
    </source>
</evidence>
<dbReference type="AlphaFoldDB" id="S8D461"/>
<comment type="caution">
    <text evidence="3">The sequence shown here is derived from an EMBL/GenBank/DDBJ whole genome shotgun (WGS) entry which is preliminary data.</text>
</comment>